<dbReference type="Gene3D" id="3.40.630.30">
    <property type="match status" value="1"/>
</dbReference>
<sequence length="216" mass="23945">MSTTAKELQNPSSGKSAEVVSLFCRSLSTIPLQWEKLQGCPEAERLNCLSTLGPQFDQSVCDVYSFPKACEVSIVEYNGQTVSAMAYTIPGTEYKASEAYTYQYFRDHWNLLPAERRAWLDNTVEPAIDALTKTFNFNTDDVINLNLMATDPNWQGRGLGKSLLRRLTTLSEAWKLRFASSLLLKAGSGFIKGQASERTGGKLSLCPAAELLLWSP</sequence>
<evidence type="ECO:0008006" key="4">
    <source>
        <dbReference type="Google" id="ProtNLM"/>
    </source>
</evidence>
<protein>
    <recommendedName>
        <fullName evidence="4">N-acetyltransferase domain-containing protein</fullName>
    </recommendedName>
</protein>
<keyword evidence="3" id="KW-1185">Reference proteome</keyword>
<dbReference type="InterPro" id="IPR016181">
    <property type="entry name" value="Acyl_CoA_acyltransferase"/>
</dbReference>
<dbReference type="EMBL" id="KI894020">
    <property type="protein sequence ID" value="OCF25923.1"/>
    <property type="molecule type" value="Genomic_DNA"/>
</dbReference>
<proteinExistence type="predicted"/>
<evidence type="ECO:0000313" key="1">
    <source>
        <dbReference type="EMBL" id="OCF25923.1"/>
    </source>
</evidence>
<reference evidence="2" key="4">
    <citation type="submission" date="2024-02" db="EMBL/GenBank/DDBJ databases">
        <title>Comparative genomics of Cryptococcus and Kwoniella reveals pathogenesis evolution and contrasting modes of karyotype evolution via chromosome fusion or intercentromeric recombination.</title>
        <authorList>
            <person name="Coelho M.A."/>
            <person name="David-Palma M."/>
            <person name="Shea T."/>
            <person name="Bowers K."/>
            <person name="McGinley-Smith S."/>
            <person name="Mohammad A.W."/>
            <person name="Gnirke A."/>
            <person name="Yurkov A.M."/>
            <person name="Nowrousian M."/>
            <person name="Sun S."/>
            <person name="Cuomo C.A."/>
            <person name="Heitman J."/>
        </authorList>
    </citation>
    <scope>NUCLEOTIDE SEQUENCE</scope>
    <source>
        <strain evidence="2">CBS 10118</strain>
    </source>
</reference>
<organism evidence="1">
    <name type="scientific">Kwoniella bestiolae CBS 10118</name>
    <dbReference type="NCBI Taxonomy" id="1296100"/>
    <lineage>
        <taxon>Eukaryota</taxon>
        <taxon>Fungi</taxon>
        <taxon>Dikarya</taxon>
        <taxon>Basidiomycota</taxon>
        <taxon>Agaricomycotina</taxon>
        <taxon>Tremellomycetes</taxon>
        <taxon>Tremellales</taxon>
        <taxon>Cryptococcaceae</taxon>
        <taxon>Kwoniella</taxon>
    </lineage>
</organism>
<evidence type="ECO:0000313" key="3">
    <source>
        <dbReference type="Proteomes" id="UP000092730"/>
    </source>
</evidence>
<dbReference type="SUPFAM" id="SSF55729">
    <property type="entry name" value="Acyl-CoA N-acyltransferases (Nat)"/>
    <property type="match status" value="1"/>
</dbReference>
<reference evidence="1" key="3">
    <citation type="submission" date="2014-01" db="EMBL/GenBank/DDBJ databases">
        <title>Evolution of pathogenesis and genome organization in the Tremellales.</title>
        <authorList>
            <person name="Cuomo C."/>
            <person name="Litvintseva A."/>
            <person name="Heitman J."/>
            <person name="Chen Y."/>
            <person name="Sun S."/>
            <person name="Springer D."/>
            <person name="Dromer F."/>
            <person name="Young S."/>
            <person name="Zeng Q."/>
            <person name="Chapman S."/>
            <person name="Gujja S."/>
            <person name="Saif S."/>
            <person name="Birren B."/>
        </authorList>
    </citation>
    <scope>NUCLEOTIDE SEQUENCE</scope>
    <source>
        <strain evidence="1">CBS 10118</strain>
    </source>
</reference>
<dbReference type="CDD" id="cd04301">
    <property type="entry name" value="NAT_SF"/>
    <property type="match status" value="1"/>
</dbReference>
<dbReference type="GeneID" id="30207998"/>
<dbReference type="AlphaFoldDB" id="A0A1B9G4I1"/>
<dbReference type="KEGG" id="kbi:30207998"/>
<evidence type="ECO:0000313" key="2">
    <source>
        <dbReference type="EMBL" id="WVW78272.1"/>
    </source>
</evidence>
<accession>A0A1B9G4I1</accession>
<reference evidence="2" key="2">
    <citation type="submission" date="2013-07" db="EMBL/GenBank/DDBJ databases">
        <authorList>
            <consortium name="The Broad Institute Genome Sequencing Platform"/>
            <person name="Cuomo C."/>
            <person name="Litvintseva A."/>
            <person name="Chen Y."/>
            <person name="Heitman J."/>
            <person name="Sun S."/>
            <person name="Springer D."/>
            <person name="Dromer F."/>
            <person name="Young S.K."/>
            <person name="Zeng Q."/>
            <person name="Gargeya S."/>
            <person name="Fitzgerald M."/>
            <person name="Abouelleil A."/>
            <person name="Alvarado L."/>
            <person name="Berlin A.M."/>
            <person name="Chapman S.B."/>
            <person name="Dewar J."/>
            <person name="Goldberg J."/>
            <person name="Griggs A."/>
            <person name="Gujja S."/>
            <person name="Hansen M."/>
            <person name="Howarth C."/>
            <person name="Imamovic A."/>
            <person name="Larimer J."/>
            <person name="McCowan C."/>
            <person name="Murphy C."/>
            <person name="Pearson M."/>
            <person name="Priest M."/>
            <person name="Roberts A."/>
            <person name="Saif S."/>
            <person name="Shea T."/>
            <person name="Sykes S."/>
            <person name="Wortman J."/>
            <person name="Nusbaum C."/>
            <person name="Birren B."/>
        </authorList>
    </citation>
    <scope>NUCLEOTIDE SEQUENCE</scope>
    <source>
        <strain evidence="2">CBS 10118</strain>
    </source>
</reference>
<name>A0A1B9G4I1_9TREE</name>
<dbReference type="VEuPathDB" id="FungiDB:I302_03599"/>
<gene>
    <name evidence="1" type="ORF">I302_03599</name>
    <name evidence="2" type="ORF">I302_100225</name>
</gene>
<dbReference type="RefSeq" id="XP_019046993.1">
    <property type="nucleotide sequence ID" value="XM_019190245.1"/>
</dbReference>
<dbReference type="Proteomes" id="UP000092730">
    <property type="component" value="Chromosome 1"/>
</dbReference>
<dbReference type="EMBL" id="CP144541">
    <property type="protein sequence ID" value="WVW78272.1"/>
    <property type="molecule type" value="Genomic_DNA"/>
</dbReference>
<reference evidence="1" key="1">
    <citation type="submission" date="2013-07" db="EMBL/GenBank/DDBJ databases">
        <title>The Genome Sequence of Cryptococcus bestiolae CBS10118.</title>
        <authorList>
            <consortium name="The Broad Institute Genome Sequencing Platform"/>
            <person name="Cuomo C."/>
            <person name="Litvintseva A."/>
            <person name="Chen Y."/>
            <person name="Heitman J."/>
            <person name="Sun S."/>
            <person name="Springer D."/>
            <person name="Dromer F."/>
            <person name="Young S.K."/>
            <person name="Zeng Q."/>
            <person name="Gargeya S."/>
            <person name="Fitzgerald M."/>
            <person name="Abouelleil A."/>
            <person name="Alvarado L."/>
            <person name="Berlin A.M."/>
            <person name="Chapman S.B."/>
            <person name="Dewar J."/>
            <person name="Goldberg J."/>
            <person name="Griggs A."/>
            <person name="Gujja S."/>
            <person name="Hansen M."/>
            <person name="Howarth C."/>
            <person name="Imamovic A."/>
            <person name="Larimer J."/>
            <person name="McCowan C."/>
            <person name="Murphy C."/>
            <person name="Pearson M."/>
            <person name="Priest M."/>
            <person name="Roberts A."/>
            <person name="Saif S."/>
            <person name="Shea T."/>
            <person name="Sykes S."/>
            <person name="Wortman J."/>
            <person name="Nusbaum C."/>
            <person name="Birren B."/>
        </authorList>
    </citation>
    <scope>NUCLEOTIDE SEQUENCE [LARGE SCALE GENOMIC DNA]</scope>
    <source>
        <strain evidence="1">CBS 10118</strain>
    </source>
</reference>